<dbReference type="AlphaFoldDB" id="A0A419S7H1"/>
<dbReference type="SUPFAM" id="SSF55073">
    <property type="entry name" value="Nucleotide cyclase"/>
    <property type="match status" value="1"/>
</dbReference>
<evidence type="ECO:0000313" key="2">
    <source>
        <dbReference type="Proteomes" id="UP000283433"/>
    </source>
</evidence>
<organism evidence="1 2">
    <name type="scientific">Pelobium manganitolerans</name>
    <dbReference type="NCBI Taxonomy" id="1842495"/>
    <lineage>
        <taxon>Bacteria</taxon>
        <taxon>Pseudomonadati</taxon>
        <taxon>Bacteroidota</taxon>
        <taxon>Sphingobacteriia</taxon>
        <taxon>Sphingobacteriales</taxon>
        <taxon>Sphingobacteriaceae</taxon>
        <taxon>Pelobium</taxon>
    </lineage>
</organism>
<keyword evidence="2" id="KW-1185">Reference proteome</keyword>
<comment type="caution">
    <text evidence="1">The sequence shown here is derived from an EMBL/GenBank/DDBJ whole genome shotgun (WGS) entry which is preliminary data.</text>
</comment>
<dbReference type="Pfam" id="PF10851">
    <property type="entry name" value="DUF2652"/>
    <property type="match status" value="1"/>
</dbReference>
<protein>
    <recommendedName>
        <fullName evidence="3">Guanylate cyclase domain-containing protein</fullName>
    </recommendedName>
</protein>
<accession>A0A419S7H1</accession>
<dbReference type="Proteomes" id="UP000283433">
    <property type="component" value="Unassembled WGS sequence"/>
</dbReference>
<dbReference type="InterPro" id="IPR020503">
    <property type="entry name" value="Uncharacterised_Rv2561"/>
</dbReference>
<dbReference type="Gene3D" id="3.30.70.1230">
    <property type="entry name" value="Nucleotide cyclase"/>
    <property type="match status" value="1"/>
</dbReference>
<evidence type="ECO:0008006" key="3">
    <source>
        <dbReference type="Google" id="ProtNLM"/>
    </source>
</evidence>
<dbReference type="OrthoDB" id="625021at2"/>
<name>A0A419S7H1_9SPHI</name>
<evidence type="ECO:0000313" key="1">
    <source>
        <dbReference type="EMBL" id="RKD17189.1"/>
    </source>
</evidence>
<dbReference type="InterPro" id="IPR029787">
    <property type="entry name" value="Nucleotide_cyclase"/>
</dbReference>
<reference evidence="1 2" key="1">
    <citation type="submission" date="2016-07" db="EMBL/GenBank/DDBJ databases">
        <title>Genome of Pelobium manganitolerans.</title>
        <authorList>
            <person name="Wu S."/>
            <person name="Wang G."/>
        </authorList>
    </citation>
    <scope>NUCLEOTIDE SEQUENCE [LARGE SCALE GENOMIC DNA]</scope>
    <source>
        <strain evidence="1 2">YS-25</strain>
    </source>
</reference>
<dbReference type="RefSeq" id="WP_120181383.1">
    <property type="nucleotide sequence ID" value="NZ_MBTA01000012.1"/>
</dbReference>
<dbReference type="EMBL" id="MBTA01000012">
    <property type="protein sequence ID" value="RKD17189.1"/>
    <property type="molecule type" value="Genomic_DNA"/>
</dbReference>
<gene>
    <name evidence="1" type="ORF">BCY91_03350</name>
</gene>
<proteinExistence type="predicted"/>
<sequence>MNKKSAVPVFFCIPDITGFTRFVTTTDDADFANRVISTVLNKVAEANILAMDIAEIEGDAIFFFKIGRLPAIKKVAQQCQLIYEVFLDAISGFEQTDPDLYHKYLSANQLGMKVIVHHGQVTPTKIGKRTKLMGEDVILAHKLLKNSVVDPCYILLTQKYLVKLKDKKVVKTWFNWDRLKHGKDEYEHFGIVEYAYISLPDCKPLSKSK</sequence>